<name>A0ACC0UYU7_9HYPO</name>
<organism evidence="1 2">
    <name type="scientific">Trichothecium roseum</name>
    <dbReference type="NCBI Taxonomy" id="47278"/>
    <lineage>
        <taxon>Eukaryota</taxon>
        <taxon>Fungi</taxon>
        <taxon>Dikarya</taxon>
        <taxon>Ascomycota</taxon>
        <taxon>Pezizomycotina</taxon>
        <taxon>Sordariomycetes</taxon>
        <taxon>Hypocreomycetidae</taxon>
        <taxon>Hypocreales</taxon>
        <taxon>Hypocreales incertae sedis</taxon>
        <taxon>Trichothecium</taxon>
    </lineage>
</organism>
<accession>A0ACC0UYU7</accession>
<gene>
    <name evidence="1" type="ORF">N3K66_006758</name>
</gene>
<evidence type="ECO:0000313" key="1">
    <source>
        <dbReference type="EMBL" id="KAI9898398.1"/>
    </source>
</evidence>
<comment type="caution">
    <text evidence="1">The sequence shown here is derived from an EMBL/GenBank/DDBJ whole genome shotgun (WGS) entry which is preliminary data.</text>
</comment>
<sequence length="303" mass="33413">MTSSQTESMAPAPALPARSSLRKSKFLDNLVIPTKESTIGDQPPLSPATAPHSVYLSSEEDISSSADEYSDFDLDFESDEPKSPEQRHSHQDTARIVSYVFQGKPSIVQVSRRSVSPTSLDFSPPKKLQRTATEPKHLRHSSTTSTVSTSILNFGRASTSGFSAHTKNSPSFLSIDPFAGKNEIKEEGEGWDRPKTPTALLKRTFTLNKKKSKPFLNQARSRSRDNLSIHTTPSMADLSSESNNSSPRLSMNQTFPVSSFQERRTPQLPPSAPPLQIMSRPSSTASRLRKISVSLGRRKLNKN</sequence>
<reference evidence="1" key="1">
    <citation type="submission" date="2022-10" db="EMBL/GenBank/DDBJ databases">
        <title>Complete Genome of Trichothecium roseum strain YXFP-22015, a Plant Pathogen Isolated from Citrus.</title>
        <authorList>
            <person name="Wang Y."/>
            <person name="Zhu L."/>
        </authorList>
    </citation>
    <scope>NUCLEOTIDE SEQUENCE</scope>
    <source>
        <strain evidence="1">YXFP-22015</strain>
    </source>
</reference>
<protein>
    <submittedName>
        <fullName evidence="1">Uncharacterized protein</fullName>
    </submittedName>
</protein>
<keyword evidence="2" id="KW-1185">Reference proteome</keyword>
<dbReference type="Proteomes" id="UP001163324">
    <property type="component" value="Chromosome 6"/>
</dbReference>
<dbReference type="EMBL" id="CM047945">
    <property type="protein sequence ID" value="KAI9898398.1"/>
    <property type="molecule type" value="Genomic_DNA"/>
</dbReference>
<proteinExistence type="predicted"/>
<evidence type="ECO:0000313" key="2">
    <source>
        <dbReference type="Proteomes" id="UP001163324"/>
    </source>
</evidence>